<dbReference type="EMBL" id="SLVV01000003">
    <property type="protein sequence ID" value="TCN26854.1"/>
    <property type="molecule type" value="Genomic_DNA"/>
</dbReference>
<dbReference type="AlphaFoldDB" id="A0A4R2BLE9"/>
<evidence type="ECO:0000256" key="1">
    <source>
        <dbReference type="SAM" id="MobiDB-lite"/>
    </source>
</evidence>
<organism evidence="4 5">
    <name type="scientific">Mesobacillus foraminis</name>
    <dbReference type="NCBI Taxonomy" id="279826"/>
    <lineage>
        <taxon>Bacteria</taxon>
        <taxon>Bacillati</taxon>
        <taxon>Bacillota</taxon>
        <taxon>Bacilli</taxon>
        <taxon>Bacillales</taxon>
        <taxon>Bacillaceae</taxon>
        <taxon>Mesobacillus</taxon>
    </lineage>
</organism>
<evidence type="ECO:0000259" key="3">
    <source>
        <dbReference type="Pfam" id="PF03413"/>
    </source>
</evidence>
<dbReference type="Proteomes" id="UP000295689">
    <property type="component" value="Unassembled WGS sequence"/>
</dbReference>
<feature type="compositionally biased region" description="Basic and acidic residues" evidence="1">
    <location>
        <begin position="110"/>
        <end position="128"/>
    </location>
</feature>
<sequence>MGRTRIKKFVFGAAIIVILVIGAWQLTKTFTSAEPLSEAEATSKAEELYKGKVVNVKNKSRAYEVTMELESGTYIVEMDRDTGEIGRVSRIKEKAAKEEEQETPQQPSENTKDSPGKKPAKQEPKPQEETPAQTVTFITKEEAAQIAIKTINGEVDDMEDIETEELGGVTYYLVDVEREEAEDGTVRINAITGEVTGVFYDD</sequence>
<keyword evidence="2" id="KW-0472">Membrane</keyword>
<accession>A0A4R2BLE9</accession>
<proteinExistence type="predicted"/>
<keyword evidence="2" id="KW-0812">Transmembrane</keyword>
<comment type="caution">
    <text evidence="4">The sequence shown here is derived from an EMBL/GenBank/DDBJ whole genome shotgun (WGS) entry which is preliminary data.</text>
</comment>
<dbReference type="RefSeq" id="WP_219916250.1">
    <property type="nucleotide sequence ID" value="NZ_JABUHM010000002.1"/>
</dbReference>
<feature type="region of interest" description="Disordered" evidence="1">
    <location>
        <begin position="94"/>
        <end position="134"/>
    </location>
</feature>
<feature type="transmembrane region" description="Helical" evidence="2">
    <location>
        <begin position="9"/>
        <end position="27"/>
    </location>
</feature>
<gene>
    <name evidence="4" type="ORF">EV146_103380</name>
</gene>
<name>A0A4R2BLE9_9BACI</name>
<protein>
    <submittedName>
        <fullName evidence="4">Peptidase YpeB-like protein</fullName>
    </submittedName>
</protein>
<evidence type="ECO:0000313" key="4">
    <source>
        <dbReference type="EMBL" id="TCN26854.1"/>
    </source>
</evidence>
<dbReference type="Pfam" id="PF03413">
    <property type="entry name" value="PepSY"/>
    <property type="match status" value="1"/>
</dbReference>
<dbReference type="Gene3D" id="3.10.450.40">
    <property type="match status" value="1"/>
</dbReference>
<reference evidence="4 5" key="1">
    <citation type="journal article" date="2015" name="Stand. Genomic Sci.">
        <title>Genomic Encyclopedia of Bacterial and Archaeal Type Strains, Phase III: the genomes of soil and plant-associated and newly described type strains.</title>
        <authorList>
            <person name="Whitman W.B."/>
            <person name="Woyke T."/>
            <person name="Klenk H.P."/>
            <person name="Zhou Y."/>
            <person name="Lilburn T.G."/>
            <person name="Beck B.J."/>
            <person name="De Vos P."/>
            <person name="Vandamme P."/>
            <person name="Eisen J.A."/>
            <person name="Garrity G."/>
            <person name="Hugenholtz P."/>
            <person name="Kyrpides N.C."/>
        </authorList>
    </citation>
    <scope>NUCLEOTIDE SEQUENCE [LARGE SCALE GENOMIC DNA]</scope>
    <source>
        <strain evidence="4 5">CV53</strain>
    </source>
</reference>
<evidence type="ECO:0000313" key="5">
    <source>
        <dbReference type="Proteomes" id="UP000295689"/>
    </source>
</evidence>
<dbReference type="InterPro" id="IPR025711">
    <property type="entry name" value="PepSY"/>
</dbReference>
<keyword evidence="5" id="KW-1185">Reference proteome</keyword>
<evidence type="ECO:0000256" key="2">
    <source>
        <dbReference type="SAM" id="Phobius"/>
    </source>
</evidence>
<keyword evidence="2" id="KW-1133">Transmembrane helix</keyword>
<feature type="domain" description="PepSY" evidence="3">
    <location>
        <begin position="138"/>
        <end position="198"/>
    </location>
</feature>